<accession>A0A011MI31</accession>
<gene>
    <name evidence="1" type="ORF">AK33_07630</name>
</gene>
<dbReference type="Proteomes" id="UP000054123">
    <property type="component" value="Unassembled WGS sequence"/>
</dbReference>
<protein>
    <submittedName>
        <fullName evidence="1">Uncharacterized protein</fullName>
    </submittedName>
</protein>
<dbReference type="AlphaFoldDB" id="A0A011MI31"/>
<dbReference type="RefSeq" id="WP_042803221.1">
    <property type="nucleotide sequence ID" value="NZ_AVSP01000002.1"/>
</dbReference>
<comment type="caution">
    <text evidence="1">The sequence shown here is derived from an EMBL/GenBank/DDBJ whole genome shotgun (WGS) entry which is preliminary data.</text>
</comment>
<dbReference type="EMBL" id="JANJ01000005">
    <property type="protein sequence ID" value="EXI62136.1"/>
    <property type="molecule type" value="Genomic_DNA"/>
</dbReference>
<evidence type="ECO:0000313" key="2">
    <source>
        <dbReference type="Proteomes" id="UP000054123"/>
    </source>
</evidence>
<sequence>MIYKFLFIGTKYLKISVSAITLHQALNRLPRSENKPLLIARVSNPIIRNLTNINDESEIKKEHLKQNL</sequence>
<dbReference type="PATRIC" id="fig|1450449.3.peg.1501"/>
<organism evidence="1 2">
    <name type="scientific">Mannheimia granulomatis</name>
    <dbReference type="NCBI Taxonomy" id="85402"/>
    <lineage>
        <taxon>Bacteria</taxon>
        <taxon>Pseudomonadati</taxon>
        <taxon>Pseudomonadota</taxon>
        <taxon>Gammaproteobacteria</taxon>
        <taxon>Pasteurellales</taxon>
        <taxon>Pasteurellaceae</taxon>
        <taxon>Mannheimia</taxon>
    </lineage>
</organism>
<name>A0A011MI31_9PAST</name>
<proteinExistence type="predicted"/>
<reference evidence="1 2" key="1">
    <citation type="journal article" date="2014" name="Genome Announc.">
        <title>Genome Sequence of a Presumptive Mannheimia haemolytica Strain with an A1/A6-Cross-Reactive Serotype from a White-Tailed Deer (Odocoileus virginianus).</title>
        <authorList>
            <person name="Lawrence P.K."/>
            <person name="Bey R.F."/>
            <person name="Wiener B."/>
            <person name="Kittichotirat W."/>
            <person name="Bumgarner R.E."/>
        </authorList>
    </citation>
    <scope>NUCLEOTIDE SEQUENCE [LARGE SCALE GENOMIC DNA]</scope>
    <source>
        <strain evidence="1 2">PKL10</strain>
    </source>
</reference>
<evidence type="ECO:0000313" key="1">
    <source>
        <dbReference type="EMBL" id="EXI62136.1"/>
    </source>
</evidence>
<keyword evidence="2" id="KW-1185">Reference proteome</keyword>